<organism evidence="2 3">
    <name type="scientific">Streptomyces albiaxialis</name>
    <dbReference type="NCBI Taxonomy" id="329523"/>
    <lineage>
        <taxon>Bacteria</taxon>
        <taxon>Bacillati</taxon>
        <taxon>Actinomycetota</taxon>
        <taxon>Actinomycetes</taxon>
        <taxon>Kitasatosporales</taxon>
        <taxon>Streptomycetaceae</taxon>
        <taxon>Streptomyces</taxon>
    </lineage>
</organism>
<evidence type="ECO:0000259" key="1">
    <source>
        <dbReference type="Pfam" id="PF04149"/>
    </source>
</evidence>
<name>A0ABP5HFG6_9ACTN</name>
<sequence length="86" mass="9805">MRCAYGASRGINRERHRPVHRRVDGRSEMDALEWFKSSYSESQGGDCLEVAAGTEDVLVRDTKDVDRPVLGFPGEAWEKFVAYVER</sequence>
<proteinExistence type="predicted"/>
<comment type="caution">
    <text evidence="2">The sequence shown here is derived from an EMBL/GenBank/DDBJ whole genome shotgun (WGS) entry which is preliminary data.</text>
</comment>
<evidence type="ECO:0000313" key="2">
    <source>
        <dbReference type="EMBL" id="GAA2074993.1"/>
    </source>
</evidence>
<keyword evidence="3" id="KW-1185">Reference proteome</keyword>
<feature type="domain" description="DUF397" evidence="1">
    <location>
        <begin position="32"/>
        <end position="84"/>
    </location>
</feature>
<dbReference type="Proteomes" id="UP001500016">
    <property type="component" value="Unassembled WGS sequence"/>
</dbReference>
<accession>A0ABP5HFG6</accession>
<dbReference type="Pfam" id="PF04149">
    <property type="entry name" value="DUF397"/>
    <property type="match status" value="1"/>
</dbReference>
<dbReference type="InterPro" id="IPR007278">
    <property type="entry name" value="DUF397"/>
</dbReference>
<gene>
    <name evidence="2" type="ORF">GCM10009801_29350</name>
</gene>
<dbReference type="EMBL" id="BAAAPE010000007">
    <property type="protein sequence ID" value="GAA2074993.1"/>
    <property type="molecule type" value="Genomic_DNA"/>
</dbReference>
<reference evidence="3" key="1">
    <citation type="journal article" date="2019" name="Int. J. Syst. Evol. Microbiol.">
        <title>The Global Catalogue of Microorganisms (GCM) 10K type strain sequencing project: providing services to taxonomists for standard genome sequencing and annotation.</title>
        <authorList>
            <consortium name="The Broad Institute Genomics Platform"/>
            <consortium name="The Broad Institute Genome Sequencing Center for Infectious Disease"/>
            <person name="Wu L."/>
            <person name="Ma J."/>
        </authorList>
    </citation>
    <scope>NUCLEOTIDE SEQUENCE [LARGE SCALE GENOMIC DNA]</scope>
    <source>
        <strain evidence="3">JCM 15478</strain>
    </source>
</reference>
<protein>
    <recommendedName>
        <fullName evidence="1">DUF397 domain-containing protein</fullName>
    </recommendedName>
</protein>
<evidence type="ECO:0000313" key="3">
    <source>
        <dbReference type="Proteomes" id="UP001500016"/>
    </source>
</evidence>